<organism evidence="7 8">
    <name type="scientific">Propionibacterium acidifaciens F0233</name>
    <dbReference type="NCBI Taxonomy" id="553198"/>
    <lineage>
        <taxon>Bacteria</taxon>
        <taxon>Bacillati</taxon>
        <taxon>Actinomycetota</taxon>
        <taxon>Actinomycetes</taxon>
        <taxon>Propionibacteriales</taxon>
        <taxon>Propionibacteriaceae</taxon>
        <taxon>Propionibacterium</taxon>
    </lineage>
</organism>
<evidence type="ECO:0000313" key="8">
    <source>
        <dbReference type="Proteomes" id="UP000017052"/>
    </source>
</evidence>
<dbReference type="Proteomes" id="UP000017052">
    <property type="component" value="Unassembled WGS sequence"/>
</dbReference>
<dbReference type="Pfam" id="PF01545">
    <property type="entry name" value="Cation_efflux"/>
    <property type="match status" value="1"/>
</dbReference>
<feature type="domain" description="Cation efflux protein transmembrane" evidence="6">
    <location>
        <begin position="25"/>
        <end position="194"/>
    </location>
</feature>
<evidence type="ECO:0000256" key="3">
    <source>
        <dbReference type="ARBA" id="ARBA00022989"/>
    </source>
</evidence>
<name>U2S4U1_9ACTN</name>
<evidence type="ECO:0000256" key="5">
    <source>
        <dbReference type="SAM" id="Phobius"/>
    </source>
</evidence>
<feature type="transmembrane region" description="Helical" evidence="5">
    <location>
        <begin position="23"/>
        <end position="49"/>
    </location>
</feature>
<evidence type="ECO:0000256" key="2">
    <source>
        <dbReference type="ARBA" id="ARBA00022692"/>
    </source>
</evidence>
<dbReference type="GeneID" id="95360362"/>
<comment type="subcellular location">
    <subcellularLocation>
        <location evidence="1">Membrane</location>
        <topology evidence="1">Multi-pass membrane protein</topology>
    </subcellularLocation>
</comment>
<dbReference type="InterPro" id="IPR027469">
    <property type="entry name" value="Cation_efflux_TMD_sf"/>
</dbReference>
<evidence type="ECO:0000259" key="6">
    <source>
        <dbReference type="Pfam" id="PF01545"/>
    </source>
</evidence>
<evidence type="ECO:0000256" key="1">
    <source>
        <dbReference type="ARBA" id="ARBA00004141"/>
    </source>
</evidence>
<sequence>MATGDDHEDLHGDDGPGTALRRVVAVVALLNLLGMIGEIIMAVLAGSVALFADAADFCEDFLINGLVVAALGWSVRGRRRASVWLAGLILIPAVAALTTAAWKLVSGEPPEPFRLSLTAGAALALNLLCALLLVARRTEGGSLVRGAWLAARNDVLADALILVAGLVTAARPSIWPDVVIGVAAGAINLRAAGEVYEQARAETPRPGDD</sequence>
<protein>
    <submittedName>
        <fullName evidence="7">Cation efflux family protein</fullName>
    </submittedName>
</protein>
<reference evidence="7" key="1">
    <citation type="submission" date="2013-08" db="EMBL/GenBank/DDBJ databases">
        <authorList>
            <person name="Durkin A.S."/>
            <person name="Haft D.R."/>
            <person name="McCorrison J."/>
            <person name="Torralba M."/>
            <person name="Gillis M."/>
            <person name="Haft D.H."/>
            <person name="Methe B."/>
            <person name="Sutton G."/>
            <person name="Nelson K.E."/>
        </authorList>
    </citation>
    <scope>NUCLEOTIDE SEQUENCE [LARGE SCALE GENOMIC DNA]</scope>
    <source>
        <strain evidence="7">F0233</strain>
    </source>
</reference>
<keyword evidence="8" id="KW-1185">Reference proteome</keyword>
<keyword evidence="4 5" id="KW-0472">Membrane</keyword>
<dbReference type="InterPro" id="IPR058533">
    <property type="entry name" value="Cation_efflux_TM"/>
</dbReference>
<evidence type="ECO:0000256" key="4">
    <source>
        <dbReference type="ARBA" id="ARBA00023136"/>
    </source>
</evidence>
<dbReference type="EMBL" id="ACVN02000146">
    <property type="protein sequence ID" value="ERK57807.1"/>
    <property type="molecule type" value="Genomic_DNA"/>
</dbReference>
<proteinExistence type="predicted"/>
<gene>
    <name evidence="7" type="ORF">HMPREF0682_1319</name>
</gene>
<dbReference type="GO" id="GO:0008324">
    <property type="term" value="F:monoatomic cation transmembrane transporter activity"/>
    <property type="evidence" value="ECO:0007669"/>
    <property type="project" value="InterPro"/>
</dbReference>
<dbReference type="RefSeq" id="WP_021797293.1">
    <property type="nucleotide sequence ID" value="NZ_ACVN02000146.1"/>
</dbReference>
<evidence type="ECO:0000313" key="7">
    <source>
        <dbReference type="EMBL" id="ERK57807.1"/>
    </source>
</evidence>
<dbReference type="SUPFAM" id="SSF161111">
    <property type="entry name" value="Cation efflux protein transmembrane domain-like"/>
    <property type="match status" value="1"/>
</dbReference>
<keyword evidence="3 5" id="KW-1133">Transmembrane helix</keyword>
<accession>U2S4U1</accession>
<dbReference type="Gene3D" id="1.20.1510.10">
    <property type="entry name" value="Cation efflux protein transmembrane domain"/>
    <property type="match status" value="1"/>
</dbReference>
<feature type="transmembrane region" description="Helical" evidence="5">
    <location>
        <begin position="117"/>
        <end position="135"/>
    </location>
</feature>
<dbReference type="GO" id="GO:0016020">
    <property type="term" value="C:membrane"/>
    <property type="evidence" value="ECO:0007669"/>
    <property type="project" value="UniProtKB-SubCell"/>
</dbReference>
<keyword evidence="2 5" id="KW-0812">Transmembrane</keyword>
<feature type="transmembrane region" description="Helical" evidence="5">
    <location>
        <begin position="83"/>
        <end position="105"/>
    </location>
</feature>
<comment type="caution">
    <text evidence="7">The sequence shown here is derived from an EMBL/GenBank/DDBJ whole genome shotgun (WGS) entry which is preliminary data.</text>
</comment>
<feature type="transmembrane region" description="Helical" evidence="5">
    <location>
        <begin position="61"/>
        <end position="76"/>
    </location>
</feature>
<dbReference type="AlphaFoldDB" id="U2S4U1"/>